<accession>A0AAU2HBG6</accession>
<reference evidence="1" key="1">
    <citation type="submission" date="2022-10" db="EMBL/GenBank/DDBJ databases">
        <title>The complete genomes of actinobacterial strains from the NBC collection.</title>
        <authorList>
            <person name="Joergensen T.S."/>
            <person name="Alvarez Arevalo M."/>
            <person name="Sterndorff E.B."/>
            <person name="Faurdal D."/>
            <person name="Vuksanovic O."/>
            <person name="Mourched A.-S."/>
            <person name="Charusanti P."/>
            <person name="Shaw S."/>
            <person name="Blin K."/>
            <person name="Weber T."/>
        </authorList>
    </citation>
    <scope>NUCLEOTIDE SEQUENCE</scope>
    <source>
        <strain evidence="1">NBC_00060</strain>
    </source>
</reference>
<protein>
    <recommendedName>
        <fullName evidence="2">Secreted protein</fullName>
    </recommendedName>
</protein>
<gene>
    <name evidence="1" type="ORF">OHV25_34140</name>
</gene>
<evidence type="ECO:0000313" key="1">
    <source>
        <dbReference type="EMBL" id="WTU44265.1"/>
    </source>
</evidence>
<name>A0AAU2HBG6_9ACTN</name>
<dbReference type="AlphaFoldDB" id="A0AAU2HBG6"/>
<proteinExistence type="predicted"/>
<evidence type="ECO:0008006" key="2">
    <source>
        <dbReference type="Google" id="ProtNLM"/>
    </source>
</evidence>
<sequence length="175" mass="19200">MTDSALWISSLTAGTAVLASWVTSRGTARAAQIQAAATERTQRTLRISEARRSAYVSLIEQAHKMAELYWTVSDIHKSGGSHAEQLPALREVQSSLRVEYGRLRHFIWVINLEGPDNVAAAAETLRLSTRPPHRALGASIEGEPDAVALFDQCYDPFWESVLAFVSAARTAVHDL</sequence>
<organism evidence="1">
    <name type="scientific">Streptomyces sp. NBC_00060</name>
    <dbReference type="NCBI Taxonomy" id="2975636"/>
    <lineage>
        <taxon>Bacteria</taxon>
        <taxon>Bacillati</taxon>
        <taxon>Actinomycetota</taxon>
        <taxon>Actinomycetes</taxon>
        <taxon>Kitasatosporales</taxon>
        <taxon>Streptomycetaceae</taxon>
        <taxon>Streptomyces</taxon>
    </lineage>
</organism>
<dbReference type="EMBL" id="CP108253">
    <property type="protein sequence ID" value="WTU44265.1"/>
    <property type="molecule type" value="Genomic_DNA"/>
</dbReference>